<evidence type="ECO:0000313" key="1">
    <source>
        <dbReference type="EMBL" id="PPR86035.1"/>
    </source>
</evidence>
<accession>A0A2P5W4N1</accession>
<reference evidence="1 2" key="1">
    <citation type="submission" date="2015-01" db="EMBL/GenBank/DDBJ databases">
        <title>Genome of allotetraploid Gossypium barbadense reveals genomic plasticity and fiber elongation in cotton evolution.</title>
        <authorList>
            <person name="Chen X."/>
            <person name="Liu X."/>
            <person name="Zhao B."/>
            <person name="Zheng H."/>
            <person name="Hu Y."/>
            <person name="Lu G."/>
            <person name="Yang C."/>
            <person name="Chen J."/>
            <person name="Shan C."/>
            <person name="Zhang L."/>
            <person name="Zhou Y."/>
            <person name="Wang L."/>
            <person name="Guo W."/>
            <person name="Bai Y."/>
            <person name="Ruan J."/>
            <person name="Shangguan X."/>
            <person name="Mao Y."/>
            <person name="Jiang J."/>
            <person name="Zhu Y."/>
            <person name="Lei J."/>
            <person name="Kang H."/>
            <person name="Chen S."/>
            <person name="He X."/>
            <person name="Wang R."/>
            <person name="Wang Y."/>
            <person name="Chen J."/>
            <person name="Wang L."/>
            <person name="Yu S."/>
            <person name="Wang B."/>
            <person name="Wei J."/>
            <person name="Song S."/>
            <person name="Lu X."/>
            <person name="Gao Z."/>
            <person name="Gu W."/>
            <person name="Deng X."/>
            <person name="Ma D."/>
            <person name="Wang S."/>
            <person name="Liang W."/>
            <person name="Fang L."/>
            <person name="Cai C."/>
            <person name="Zhu X."/>
            <person name="Zhou B."/>
            <person name="Zhang Y."/>
            <person name="Chen Z."/>
            <person name="Xu S."/>
            <person name="Zhu R."/>
            <person name="Wang S."/>
            <person name="Zhang T."/>
            <person name="Zhao G."/>
        </authorList>
    </citation>
    <scope>NUCLEOTIDE SEQUENCE [LARGE SCALE GENOMIC DNA]</scope>
    <source>
        <strain evidence="2">cv. Xinhai21</strain>
        <tissue evidence="1">Leaf</tissue>
    </source>
</reference>
<evidence type="ECO:0000313" key="2">
    <source>
        <dbReference type="Proteomes" id="UP000239757"/>
    </source>
</evidence>
<evidence type="ECO:0008006" key="3">
    <source>
        <dbReference type="Google" id="ProtNLM"/>
    </source>
</evidence>
<dbReference type="EMBL" id="KZ669150">
    <property type="protein sequence ID" value="PPR86035.1"/>
    <property type="molecule type" value="Genomic_DNA"/>
</dbReference>
<protein>
    <recommendedName>
        <fullName evidence="3">Zinc finger PHD-type domain-containing protein</fullName>
    </recommendedName>
</protein>
<dbReference type="Proteomes" id="UP000239757">
    <property type="component" value="Unassembled WGS sequence"/>
</dbReference>
<organism evidence="1 2">
    <name type="scientific">Gossypium barbadense</name>
    <name type="common">Sea Island cotton</name>
    <name type="synonym">Hibiscus barbadensis</name>
    <dbReference type="NCBI Taxonomy" id="3634"/>
    <lineage>
        <taxon>Eukaryota</taxon>
        <taxon>Viridiplantae</taxon>
        <taxon>Streptophyta</taxon>
        <taxon>Embryophyta</taxon>
        <taxon>Tracheophyta</taxon>
        <taxon>Spermatophyta</taxon>
        <taxon>Magnoliopsida</taxon>
        <taxon>eudicotyledons</taxon>
        <taxon>Gunneridae</taxon>
        <taxon>Pentapetalae</taxon>
        <taxon>rosids</taxon>
        <taxon>malvids</taxon>
        <taxon>Malvales</taxon>
        <taxon>Malvaceae</taxon>
        <taxon>Malvoideae</taxon>
        <taxon>Gossypium</taxon>
    </lineage>
</organism>
<sequence>MFSNCKLLVSKLIYVIPQNSVVTSWPDMGCYTRHMVTPPTEETLTCSMCATPWHVACLHYSDCFSDPLPSFLVPVDGSSSEILVVIKAIEVDESLTEKEKAEKRQELLMKEKGKDKENGSSILDVLDGSNSFFFIPGS</sequence>
<dbReference type="AlphaFoldDB" id="A0A2P5W4N1"/>
<gene>
    <name evidence="1" type="ORF">GOBAR_AA34656</name>
</gene>
<proteinExistence type="predicted"/>
<dbReference type="OrthoDB" id="1749006at2759"/>
<name>A0A2P5W4N1_GOSBA</name>